<proteinExistence type="predicted"/>
<protein>
    <submittedName>
        <fullName evidence="1">Uncharacterized protein</fullName>
    </submittedName>
</protein>
<dbReference type="STRING" id="31246.A0A183PL60"/>
<sequence>MFSNTPLQECHIVLFILRLLVSRIILVLNTKLCTGSNRQHTAETFTTNVNGKIILFKVAIVLLNRLFGHPSHRKSCQGLDDILMRLREVSSVVGKLDNFIREVVRVPITTKELSQQIVRQSQKWAANHQKQS</sequence>
<reference evidence="1 2" key="1">
    <citation type="submission" date="2018-11" db="EMBL/GenBank/DDBJ databases">
        <authorList>
            <consortium name="Pathogen Informatics"/>
        </authorList>
    </citation>
    <scope>NUCLEOTIDE SEQUENCE [LARGE SCALE GENOMIC DNA]</scope>
    <source>
        <strain>Denwood</strain>
        <strain evidence="2">Zambia</strain>
    </source>
</reference>
<dbReference type="AlphaFoldDB" id="A0A183PL60"/>
<evidence type="ECO:0000313" key="2">
    <source>
        <dbReference type="Proteomes" id="UP000269396"/>
    </source>
</evidence>
<name>A0A183PL60_9TREM</name>
<accession>A0A183PL60</accession>
<keyword evidence="2" id="KW-1185">Reference proteome</keyword>
<evidence type="ECO:0000313" key="1">
    <source>
        <dbReference type="EMBL" id="VDP67686.1"/>
    </source>
</evidence>
<dbReference type="EMBL" id="UZAL01035430">
    <property type="protein sequence ID" value="VDP67686.1"/>
    <property type="molecule type" value="Genomic_DNA"/>
</dbReference>
<organism evidence="1 2">
    <name type="scientific">Schistosoma mattheei</name>
    <dbReference type="NCBI Taxonomy" id="31246"/>
    <lineage>
        <taxon>Eukaryota</taxon>
        <taxon>Metazoa</taxon>
        <taxon>Spiralia</taxon>
        <taxon>Lophotrochozoa</taxon>
        <taxon>Platyhelminthes</taxon>
        <taxon>Trematoda</taxon>
        <taxon>Digenea</taxon>
        <taxon>Strigeidida</taxon>
        <taxon>Schistosomatoidea</taxon>
        <taxon>Schistosomatidae</taxon>
        <taxon>Schistosoma</taxon>
    </lineage>
</organism>
<dbReference type="Proteomes" id="UP000269396">
    <property type="component" value="Unassembled WGS sequence"/>
</dbReference>
<gene>
    <name evidence="1" type="ORF">SMTD_LOCUS15095</name>
</gene>